<comment type="caution">
    <text evidence="2">The sequence shown here is derived from an EMBL/GenBank/DDBJ whole genome shotgun (WGS) entry which is preliminary data.</text>
</comment>
<evidence type="ECO:0000313" key="2">
    <source>
        <dbReference type="EMBL" id="KKT56303.1"/>
    </source>
</evidence>
<sequence length="177" mass="19336">MNKYVKIKLMGPTSLKLRRPSGFGLLEIVIAVSIIGAVVFALSSVFLMSNKLETRASNQIRANFLAEEGLEILRFLRDESWSGHLANLNIATTYYLSFNAADSARKIITSNPGLIDGLFALSFVVEAVNRDVSDNIVTSGGSPDANTKKFSVSVSWQERGVYSTTTLSTYLSDIFAN</sequence>
<dbReference type="EMBL" id="LCIN01000016">
    <property type="protein sequence ID" value="KKT56303.1"/>
    <property type="molecule type" value="Genomic_DNA"/>
</dbReference>
<protein>
    <recommendedName>
        <fullName evidence="4">Prepilin-type N-terminal cleavage/methylation domain-containing protein</fullName>
    </recommendedName>
</protein>
<organism evidence="2 3">
    <name type="scientific">Candidatus Giovannonibacteria bacterium GW2011_GWB1_44_23</name>
    <dbReference type="NCBI Taxonomy" id="1618652"/>
    <lineage>
        <taxon>Bacteria</taxon>
        <taxon>Candidatus Giovannoniibacteriota</taxon>
    </lineage>
</organism>
<evidence type="ECO:0000256" key="1">
    <source>
        <dbReference type="SAM" id="Phobius"/>
    </source>
</evidence>
<reference evidence="2 3" key="1">
    <citation type="journal article" date="2015" name="Nature">
        <title>rRNA introns, odd ribosomes, and small enigmatic genomes across a large radiation of phyla.</title>
        <authorList>
            <person name="Brown C.T."/>
            <person name="Hug L.A."/>
            <person name="Thomas B.C."/>
            <person name="Sharon I."/>
            <person name="Castelle C.J."/>
            <person name="Singh A."/>
            <person name="Wilkins M.J."/>
            <person name="Williams K.H."/>
            <person name="Banfield J.F."/>
        </authorList>
    </citation>
    <scope>NUCLEOTIDE SEQUENCE [LARGE SCALE GENOMIC DNA]</scope>
</reference>
<name>A0A0G1IBW8_9BACT</name>
<accession>A0A0G1IBW8</accession>
<evidence type="ECO:0008006" key="4">
    <source>
        <dbReference type="Google" id="ProtNLM"/>
    </source>
</evidence>
<keyword evidence="1" id="KW-0812">Transmembrane</keyword>
<dbReference type="AlphaFoldDB" id="A0A0G1IBW8"/>
<evidence type="ECO:0000313" key="3">
    <source>
        <dbReference type="Proteomes" id="UP000033977"/>
    </source>
</evidence>
<gene>
    <name evidence="2" type="ORF">UW49_C0016G0028</name>
</gene>
<dbReference type="Proteomes" id="UP000033977">
    <property type="component" value="Unassembled WGS sequence"/>
</dbReference>
<feature type="transmembrane region" description="Helical" evidence="1">
    <location>
        <begin position="21"/>
        <end position="48"/>
    </location>
</feature>
<keyword evidence="1" id="KW-1133">Transmembrane helix</keyword>
<proteinExistence type="predicted"/>
<keyword evidence="1" id="KW-0472">Membrane</keyword>